<dbReference type="AlphaFoldDB" id="A0ABD1XW55"/>
<sequence length="105" mass="11758">MALQAARSLLHTNIDEKETLLIARALLQSRIDESHSSSNDFEASSRVNNLENQHGGAWPNNPAAIWPRDFTCGTTLWIGRLISNLGEGVLKFFSRIVGNLENRRK</sequence>
<dbReference type="Proteomes" id="UP001605036">
    <property type="component" value="Unassembled WGS sequence"/>
</dbReference>
<gene>
    <name evidence="1" type="ORF">R1flu_024884</name>
</gene>
<organism evidence="1 2">
    <name type="scientific">Riccia fluitans</name>
    <dbReference type="NCBI Taxonomy" id="41844"/>
    <lineage>
        <taxon>Eukaryota</taxon>
        <taxon>Viridiplantae</taxon>
        <taxon>Streptophyta</taxon>
        <taxon>Embryophyta</taxon>
        <taxon>Marchantiophyta</taxon>
        <taxon>Marchantiopsida</taxon>
        <taxon>Marchantiidae</taxon>
        <taxon>Marchantiales</taxon>
        <taxon>Ricciaceae</taxon>
        <taxon>Riccia</taxon>
    </lineage>
</organism>
<reference evidence="1 2" key="1">
    <citation type="submission" date="2024-09" db="EMBL/GenBank/DDBJ databases">
        <title>Chromosome-scale assembly of Riccia fluitans.</title>
        <authorList>
            <person name="Paukszto L."/>
            <person name="Sawicki J."/>
            <person name="Karawczyk K."/>
            <person name="Piernik-Szablinska J."/>
            <person name="Szczecinska M."/>
            <person name="Mazdziarz M."/>
        </authorList>
    </citation>
    <scope>NUCLEOTIDE SEQUENCE [LARGE SCALE GENOMIC DNA]</scope>
    <source>
        <strain evidence="1">Rf_01</strain>
        <tissue evidence="1">Aerial parts of the thallus</tissue>
    </source>
</reference>
<keyword evidence="2" id="KW-1185">Reference proteome</keyword>
<protein>
    <submittedName>
        <fullName evidence="1">Uncharacterized protein</fullName>
    </submittedName>
</protein>
<comment type="caution">
    <text evidence="1">The sequence shown here is derived from an EMBL/GenBank/DDBJ whole genome shotgun (WGS) entry which is preliminary data.</text>
</comment>
<evidence type="ECO:0000313" key="1">
    <source>
        <dbReference type="EMBL" id="KAL2613192.1"/>
    </source>
</evidence>
<dbReference type="EMBL" id="JBHFFA010000007">
    <property type="protein sequence ID" value="KAL2613192.1"/>
    <property type="molecule type" value="Genomic_DNA"/>
</dbReference>
<proteinExistence type="predicted"/>
<name>A0ABD1XW55_9MARC</name>
<accession>A0ABD1XW55</accession>
<evidence type="ECO:0000313" key="2">
    <source>
        <dbReference type="Proteomes" id="UP001605036"/>
    </source>
</evidence>